<sequence>MGVIIRATTPVLGIVLALALGTAAPARADERLDGDYTLVNAPTTTRWSITTQCNAELTCAGTISTATGLIAQIRRSEGGPWIVQRNDVVNGWTCPDGSTAPGDQTYTFDPATLAGTFSATSRPGACGDPEPAHLQQPISLHPA</sequence>
<evidence type="ECO:0000313" key="3">
    <source>
        <dbReference type="EMBL" id="EKF25763.1"/>
    </source>
</evidence>
<dbReference type="EMBL" id="AMRA01000009">
    <property type="protein sequence ID" value="EKF25763.1"/>
    <property type="molecule type" value="Genomic_DNA"/>
</dbReference>
<proteinExistence type="predicted"/>
<reference evidence="3 4" key="1">
    <citation type="journal article" date="2012" name="J. Bacteriol.">
        <title>Genome sequence of Mycobacterium hassiacum DSM 44199, a rare source of heat-stable mycobacterial proteins.</title>
        <authorList>
            <person name="Tiago I."/>
            <person name="Maranha A."/>
            <person name="Mendes V."/>
            <person name="Alarico S."/>
            <person name="Moynihan P.J."/>
            <person name="Clarke A.J."/>
            <person name="Macedo-Ribeiro S."/>
            <person name="Pereira P.J."/>
            <person name="Empadinhas N."/>
        </authorList>
    </citation>
    <scope>NUCLEOTIDE SEQUENCE [LARGE SCALE GENOMIC DNA]</scope>
    <source>
        <strain evidence="4">DSM 44199 / CIP 105218 / JCM 12690 / 3849</strain>
    </source>
</reference>
<feature type="region of interest" description="Disordered" evidence="1">
    <location>
        <begin position="121"/>
        <end position="143"/>
    </location>
</feature>
<evidence type="ECO:0008006" key="5">
    <source>
        <dbReference type="Google" id="ProtNLM"/>
    </source>
</evidence>
<dbReference type="STRING" id="1122247.GCA_000379865_01862"/>
<dbReference type="AlphaFoldDB" id="K5B9N6"/>
<dbReference type="PATRIC" id="fig|1122247.3.peg.235"/>
<keyword evidence="2" id="KW-0732">Signal</keyword>
<keyword evidence="4" id="KW-1185">Reference proteome</keyword>
<protein>
    <recommendedName>
        <fullName evidence="5">Secreted protein</fullName>
    </recommendedName>
</protein>
<evidence type="ECO:0000256" key="2">
    <source>
        <dbReference type="SAM" id="SignalP"/>
    </source>
</evidence>
<comment type="caution">
    <text evidence="3">The sequence shown here is derived from an EMBL/GenBank/DDBJ whole genome shotgun (WGS) entry which is preliminary data.</text>
</comment>
<dbReference type="Proteomes" id="UP000006265">
    <property type="component" value="Unassembled WGS sequence"/>
</dbReference>
<accession>K5B9N6</accession>
<organism evidence="3 4">
    <name type="scientific">Mycolicibacterium hassiacum (strain DSM 44199 / CIP 105218 / JCM 12690 / 3849)</name>
    <name type="common">Mycobacterium hassiacum</name>
    <dbReference type="NCBI Taxonomy" id="1122247"/>
    <lineage>
        <taxon>Bacteria</taxon>
        <taxon>Bacillati</taxon>
        <taxon>Actinomycetota</taxon>
        <taxon>Actinomycetes</taxon>
        <taxon>Mycobacteriales</taxon>
        <taxon>Mycobacteriaceae</taxon>
        <taxon>Mycolicibacterium</taxon>
    </lineage>
</organism>
<gene>
    <name evidence="3" type="ORF">C731_0251</name>
</gene>
<name>K5B9N6_MYCHD</name>
<evidence type="ECO:0000256" key="1">
    <source>
        <dbReference type="SAM" id="MobiDB-lite"/>
    </source>
</evidence>
<feature type="signal peptide" evidence="2">
    <location>
        <begin position="1"/>
        <end position="28"/>
    </location>
</feature>
<dbReference type="eggNOG" id="ENOG503298N">
    <property type="taxonomic scope" value="Bacteria"/>
</dbReference>
<evidence type="ECO:0000313" key="4">
    <source>
        <dbReference type="Proteomes" id="UP000006265"/>
    </source>
</evidence>
<feature type="chain" id="PRO_5003881300" description="Secreted protein" evidence="2">
    <location>
        <begin position="29"/>
        <end position="143"/>
    </location>
</feature>